<evidence type="ECO:0000313" key="3">
    <source>
        <dbReference type="EMBL" id="KAK4443217.1"/>
    </source>
</evidence>
<dbReference type="SUPFAM" id="SSF48208">
    <property type="entry name" value="Six-hairpin glycosidases"/>
    <property type="match status" value="1"/>
</dbReference>
<dbReference type="GO" id="GO:0016787">
    <property type="term" value="F:hydrolase activity"/>
    <property type="evidence" value="ECO:0007669"/>
    <property type="project" value="UniProtKB-KW"/>
</dbReference>
<accession>A0AAV9G5S5</accession>
<dbReference type="InterPro" id="IPR052043">
    <property type="entry name" value="PolySaccharide_Degr_Enz"/>
</dbReference>
<dbReference type="GO" id="GO:0005975">
    <property type="term" value="P:carbohydrate metabolic process"/>
    <property type="evidence" value="ECO:0007669"/>
    <property type="project" value="InterPro"/>
</dbReference>
<dbReference type="Pfam" id="PF07470">
    <property type="entry name" value="Glyco_hydro_88"/>
    <property type="match status" value="1"/>
</dbReference>
<feature type="chain" id="PRO_5043945091" evidence="2">
    <location>
        <begin position="26"/>
        <end position="400"/>
    </location>
</feature>
<organism evidence="3 4">
    <name type="scientific">Podospora aff. communis PSN243</name>
    <dbReference type="NCBI Taxonomy" id="3040156"/>
    <lineage>
        <taxon>Eukaryota</taxon>
        <taxon>Fungi</taxon>
        <taxon>Dikarya</taxon>
        <taxon>Ascomycota</taxon>
        <taxon>Pezizomycotina</taxon>
        <taxon>Sordariomycetes</taxon>
        <taxon>Sordariomycetidae</taxon>
        <taxon>Sordariales</taxon>
        <taxon>Podosporaceae</taxon>
        <taxon>Podospora</taxon>
    </lineage>
</organism>
<dbReference type="InterPro" id="IPR008928">
    <property type="entry name" value="6-hairpin_glycosidase_sf"/>
</dbReference>
<dbReference type="EMBL" id="MU865997">
    <property type="protein sequence ID" value="KAK4443217.1"/>
    <property type="molecule type" value="Genomic_DNA"/>
</dbReference>
<evidence type="ECO:0000256" key="1">
    <source>
        <dbReference type="ARBA" id="ARBA00022801"/>
    </source>
</evidence>
<keyword evidence="2" id="KW-0732">Signal</keyword>
<sequence>MGLISSTAPTNLLLWYLALPARTLAADKPYSTWMTDSFITRGVPPTRWYTEATFYRGVEAVANHTTTLPNAYLDFLTTSLDAVLTPSGLPRNWDTTDHQLDHIRIGSTLLYLHTTTHPQKPRYRTAVDFLHAQLTTAQKRTPSGGFWHKDPKYPNQMWLDGLYMAAPFYAAYTALFQPDNTTAWDDILLQFELVESHCRDETSGMLRHGYDESKRAVWADPETGASPHVWVRAQGWYLMALVDVLEWFPRQHRGWGRLRGWFLELASALRREQDGDSGGWWLVMDGGYPGKKGNYIESSGTAMYAYGLLKGARSGLFGEGEEREVYVDVARRAYGLMVDRFVARNGTGGTLNWEGTVKVGSLDGKGDYEYYIGVPVVENSLIGVGPFISASVEMERANLA</sequence>
<feature type="signal peptide" evidence="2">
    <location>
        <begin position="1"/>
        <end position="25"/>
    </location>
</feature>
<reference evidence="3" key="2">
    <citation type="submission" date="2023-05" db="EMBL/GenBank/DDBJ databases">
        <authorList>
            <consortium name="Lawrence Berkeley National Laboratory"/>
            <person name="Steindorff A."/>
            <person name="Hensen N."/>
            <person name="Bonometti L."/>
            <person name="Westerberg I."/>
            <person name="Brannstrom I.O."/>
            <person name="Guillou S."/>
            <person name="Cros-Aarteil S."/>
            <person name="Calhoun S."/>
            <person name="Haridas S."/>
            <person name="Kuo A."/>
            <person name="Mondo S."/>
            <person name="Pangilinan J."/>
            <person name="Riley R."/>
            <person name="Labutti K."/>
            <person name="Andreopoulos B."/>
            <person name="Lipzen A."/>
            <person name="Chen C."/>
            <person name="Yanf M."/>
            <person name="Daum C."/>
            <person name="Ng V."/>
            <person name="Clum A."/>
            <person name="Ohm R."/>
            <person name="Martin F."/>
            <person name="Silar P."/>
            <person name="Natvig D."/>
            <person name="Lalanne C."/>
            <person name="Gautier V."/>
            <person name="Ament-Velasquez S.L."/>
            <person name="Kruys A."/>
            <person name="Hutchinson M.I."/>
            <person name="Powell A.J."/>
            <person name="Barry K."/>
            <person name="Miller A.N."/>
            <person name="Grigoriev I.V."/>
            <person name="Debuchy R."/>
            <person name="Gladieux P."/>
            <person name="Thoren M.H."/>
            <person name="Johannesson H."/>
        </authorList>
    </citation>
    <scope>NUCLEOTIDE SEQUENCE</scope>
    <source>
        <strain evidence="3">PSN243</strain>
    </source>
</reference>
<dbReference type="Proteomes" id="UP001321760">
    <property type="component" value="Unassembled WGS sequence"/>
</dbReference>
<reference evidence="3" key="1">
    <citation type="journal article" date="2023" name="Mol. Phylogenet. Evol.">
        <title>Genome-scale phylogeny and comparative genomics of the fungal order Sordariales.</title>
        <authorList>
            <person name="Hensen N."/>
            <person name="Bonometti L."/>
            <person name="Westerberg I."/>
            <person name="Brannstrom I.O."/>
            <person name="Guillou S."/>
            <person name="Cros-Aarteil S."/>
            <person name="Calhoun S."/>
            <person name="Haridas S."/>
            <person name="Kuo A."/>
            <person name="Mondo S."/>
            <person name="Pangilinan J."/>
            <person name="Riley R."/>
            <person name="LaButti K."/>
            <person name="Andreopoulos B."/>
            <person name="Lipzen A."/>
            <person name="Chen C."/>
            <person name="Yan M."/>
            <person name="Daum C."/>
            <person name="Ng V."/>
            <person name="Clum A."/>
            <person name="Steindorff A."/>
            <person name="Ohm R.A."/>
            <person name="Martin F."/>
            <person name="Silar P."/>
            <person name="Natvig D.O."/>
            <person name="Lalanne C."/>
            <person name="Gautier V."/>
            <person name="Ament-Velasquez S.L."/>
            <person name="Kruys A."/>
            <person name="Hutchinson M.I."/>
            <person name="Powell A.J."/>
            <person name="Barry K."/>
            <person name="Miller A.N."/>
            <person name="Grigoriev I.V."/>
            <person name="Debuchy R."/>
            <person name="Gladieux P."/>
            <person name="Hiltunen Thoren M."/>
            <person name="Johannesson H."/>
        </authorList>
    </citation>
    <scope>NUCLEOTIDE SEQUENCE</scope>
    <source>
        <strain evidence="3">PSN243</strain>
    </source>
</reference>
<keyword evidence="1 3" id="KW-0378">Hydrolase</keyword>
<dbReference type="Gene3D" id="1.50.10.10">
    <property type="match status" value="1"/>
</dbReference>
<dbReference type="InterPro" id="IPR012341">
    <property type="entry name" value="6hp_glycosidase-like_sf"/>
</dbReference>
<evidence type="ECO:0000256" key="2">
    <source>
        <dbReference type="SAM" id="SignalP"/>
    </source>
</evidence>
<dbReference type="InterPro" id="IPR010905">
    <property type="entry name" value="Glyco_hydro_88"/>
</dbReference>
<keyword evidence="4" id="KW-1185">Reference proteome</keyword>
<dbReference type="PANTHER" id="PTHR33886">
    <property type="entry name" value="UNSATURATED RHAMNOGALACTURONAN HYDROLASE (EUROFUNG)"/>
    <property type="match status" value="1"/>
</dbReference>
<comment type="caution">
    <text evidence="3">The sequence shown here is derived from an EMBL/GenBank/DDBJ whole genome shotgun (WGS) entry which is preliminary data.</text>
</comment>
<proteinExistence type="predicted"/>
<gene>
    <name evidence="3" type="ORF">QBC34DRAFT_362343</name>
</gene>
<dbReference type="AlphaFoldDB" id="A0AAV9G5S5"/>
<protein>
    <submittedName>
        <fullName evidence="3">Glycosyl hydrolase</fullName>
    </submittedName>
</protein>
<name>A0AAV9G5S5_9PEZI</name>
<evidence type="ECO:0000313" key="4">
    <source>
        <dbReference type="Proteomes" id="UP001321760"/>
    </source>
</evidence>
<dbReference type="PANTHER" id="PTHR33886:SF11">
    <property type="entry name" value="WALL GLYCOSYL HYDROLASE YTER, PUTATIVE (AFU_ORTHOLOGUE AFUA_2G14630)-RELATED"/>
    <property type="match status" value="1"/>
</dbReference>